<keyword evidence="11" id="KW-1185">Reference proteome</keyword>
<dbReference type="GO" id="GO:0009003">
    <property type="term" value="F:signal peptidase activity"/>
    <property type="evidence" value="ECO:0007669"/>
    <property type="project" value="UniProtKB-EC"/>
</dbReference>
<comment type="similarity">
    <text evidence="2 8">Belongs to the peptidase S26 family.</text>
</comment>
<dbReference type="PROSITE" id="PS00501">
    <property type="entry name" value="SPASE_I_1"/>
    <property type="match status" value="1"/>
</dbReference>
<dbReference type="EC" id="3.4.21.89" evidence="3 7"/>
<dbReference type="Proteomes" id="UP001169764">
    <property type="component" value="Unassembled WGS sequence"/>
</dbReference>
<dbReference type="InterPro" id="IPR036286">
    <property type="entry name" value="LexA/Signal_pep-like_sf"/>
</dbReference>
<evidence type="ECO:0000256" key="7">
    <source>
        <dbReference type="RuleBase" id="RU003993"/>
    </source>
</evidence>
<evidence type="ECO:0000313" key="10">
    <source>
        <dbReference type="EMBL" id="MDO6413027.1"/>
    </source>
</evidence>
<evidence type="ECO:0000313" key="11">
    <source>
        <dbReference type="Proteomes" id="UP001169764"/>
    </source>
</evidence>
<dbReference type="InterPro" id="IPR019756">
    <property type="entry name" value="Pept_S26A_signal_pept_1_Ser-AS"/>
</dbReference>
<name>A0ABT8Y3Y4_9SPHN</name>
<dbReference type="Gene3D" id="2.10.109.10">
    <property type="entry name" value="Umud Fragment, subunit A"/>
    <property type="match status" value="1"/>
</dbReference>
<feature type="domain" description="Peptidase S26" evidence="9">
    <location>
        <begin position="10"/>
        <end position="230"/>
    </location>
</feature>
<evidence type="ECO:0000256" key="3">
    <source>
        <dbReference type="ARBA" id="ARBA00013208"/>
    </source>
</evidence>
<keyword evidence="6 7" id="KW-0378">Hydrolase</keyword>
<protein>
    <recommendedName>
        <fullName evidence="4 7">Signal peptidase I</fullName>
        <ecNumber evidence="3 7">3.4.21.89</ecNumber>
    </recommendedName>
</protein>
<proteinExistence type="inferred from homology"/>
<evidence type="ECO:0000256" key="8">
    <source>
        <dbReference type="RuleBase" id="RU362042"/>
    </source>
</evidence>
<evidence type="ECO:0000256" key="6">
    <source>
        <dbReference type="ARBA" id="ARBA00022801"/>
    </source>
</evidence>
<dbReference type="PROSITE" id="PS00760">
    <property type="entry name" value="SPASE_I_2"/>
    <property type="match status" value="1"/>
</dbReference>
<dbReference type="PROSITE" id="PS00761">
    <property type="entry name" value="SPASE_I_3"/>
    <property type="match status" value="1"/>
</dbReference>
<comment type="catalytic activity">
    <reaction evidence="1 7">
        <text>Cleavage of hydrophobic, N-terminal signal or leader sequences from secreted and periplasmic proteins.</text>
        <dbReference type="EC" id="3.4.21.89"/>
    </reaction>
</comment>
<evidence type="ECO:0000259" key="9">
    <source>
        <dbReference type="Pfam" id="PF10502"/>
    </source>
</evidence>
<evidence type="ECO:0000256" key="1">
    <source>
        <dbReference type="ARBA" id="ARBA00000677"/>
    </source>
</evidence>
<organism evidence="10 11">
    <name type="scientific">Sphingomonas natans</name>
    <dbReference type="NCBI Taxonomy" id="3063330"/>
    <lineage>
        <taxon>Bacteria</taxon>
        <taxon>Pseudomonadati</taxon>
        <taxon>Pseudomonadota</taxon>
        <taxon>Alphaproteobacteria</taxon>
        <taxon>Sphingomonadales</taxon>
        <taxon>Sphingomonadaceae</taxon>
        <taxon>Sphingomonas</taxon>
    </lineage>
</organism>
<dbReference type="EMBL" id="JAUOTP010000001">
    <property type="protein sequence ID" value="MDO6413027.1"/>
    <property type="molecule type" value="Genomic_DNA"/>
</dbReference>
<dbReference type="PRINTS" id="PR00727">
    <property type="entry name" value="LEADERPTASE"/>
</dbReference>
<dbReference type="PANTHER" id="PTHR43390">
    <property type="entry name" value="SIGNAL PEPTIDASE I"/>
    <property type="match status" value="1"/>
</dbReference>
<dbReference type="NCBIfam" id="TIGR02227">
    <property type="entry name" value="sigpep_I_bact"/>
    <property type="match status" value="1"/>
</dbReference>
<gene>
    <name evidence="10" type="primary">lepB</name>
    <name evidence="10" type="ORF">Q4F19_01400</name>
</gene>
<accession>A0ABT8Y3Y4</accession>
<sequence length="258" mass="28507">MSRRLVVELLTLAAAALAAFLIRSFVAAPYSIPSESMLPTLMVDDTLLVEKWRLGPARRLSAFVGRNEPELPARGDIVVFRAPPAGRQTYVKRLIGLPGDRVALRGGIVILNGKPIARWRIADFVERVTPNSPCRPDPGTRVKLESDDGGSLCRYPRFREMLPDGRAYPILDIADDDADDMPERTVPADRVFVLGDNRDRSADSRFPAKDGGAVGMVPIKNLIGRARIVLFSTDGRWRWTAPSTGRAALRRERIGKPL</sequence>
<dbReference type="PANTHER" id="PTHR43390:SF1">
    <property type="entry name" value="CHLOROPLAST PROCESSING PEPTIDASE"/>
    <property type="match status" value="1"/>
</dbReference>
<dbReference type="CDD" id="cd06530">
    <property type="entry name" value="S26_SPase_I"/>
    <property type="match status" value="1"/>
</dbReference>
<evidence type="ECO:0000256" key="5">
    <source>
        <dbReference type="ARBA" id="ARBA00022670"/>
    </source>
</evidence>
<reference evidence="10" key="1">
    <citation type="submission" date="2023-07" db="EMBL/GenBank/DDBJ databases">
        <authorList>
            <person name="Kim M."/>
        </authorList>
    </citation>
    <scope>NUCLEOTIDE SEQUENCE</scope>
    <source>
        <strain evidence="10">BIUV-7</strain>
    </source>
</reference>
<dbReference type="SUPFAM" id="SSF51306">
    <property type="entry name" value="LexA/Signal peptidase"/>
    <property type="match status" value="1"/>
</dbReference>
<keyword evidence="5 7" id="KW-0645">Protease</keyword>
<evidence type="ECO:0000256" key="4">
    <source>
        <dbReference type="ARBA" id="ARBA00019232"/>
    </source>
</evidence>
<dbReference type="InterPro" id="IPR019758">
    <property type="entry name" value="Pept_S26A_signal_pept_1_CS"/>
</dbReference>
<evidence type="ECO:0000256" key="2">
    <source>
        <dbReference type="ARBA" id="ARBA00009370"/>
    </source>
</evidence>
<dbReference type="InterPro" id="IPR019533">
    <property type="entry name" value="Peptidase_S26"/>
</dbReference>
<dbReference type="InterPro" id="IPR000223">
    <property type="entry name" value="Pept_S26A_signal_pept_1"/>
</dbReference>
<dbReference type="InterPro" id="IPR019757">
    <property type="entry name" value="Pept_S26A_signal_pept_1_Lys-AS"/>
</dbReference>
<dbReference type="RefSeq" id="WP_303539351.1">
    <property type="nucleotide sequence ID" value="NZ_JAUOTP010000001.1"/>
</dbReference>
<comment type="caution">
    <text evidence="10">The sequence shown here is derived from an EMBL/GenBank/DDBJ whole genome shotgun (WGS) entry which is preliminary data.</text>
</comment>
<comment type="subcellular location">
    <subcellularLocation>
        <location evidence="8">Membrane</location>
        <topology evidence="8">Single-pass type II membrane protein</topology>
    </subcellularLocation>
</comment>
<dbReference type="Pfam" id="PF10502">
    <property type="entry name" value="Peptidase_S26"/>
    <property type="match status" value="1"/>
</dbReference>